<dbReference type="OrthoDB" id="6199469at2"/>
<gene>
    <name evidence="2" type="ORF">SAMN02745857_03857</name>
</gene>
<evidence type="ECO:0000313" key="3">
    <source>
        <dbReference type="Proteomes" id="UP000192761"/>
    </source>
</evidence>
<protein>
    <recommendedName>
        <fullName evidence="1">DUF7919 domain-containing protein</fullName>
    </recommendedName>
</protein>
<evidence type="ECO:0000259" key="1">
    <source>
        <dbReference type="Pfam" id="PF25535"/>
    </source>
</evidence>
<evidence type="ECO:0000313" key="2">
    <source>
        <dbReference type="EMBL" id="SMC29469.1"/>
    </source>
</evidence>
<name>A0A1W1XZS0_9NEIS</name>
<organism evidence="2 3">
    <name type="scientific">Andreprevotia lacus DSM 23236</name>
    <dbReference type="NCBI Taxonomy" id="1121001"/>
    <lineage>
        <taxon>Bacteria</taxon>
        <taxon>Pseudomonadati</taxon>
        <taxon>Pseudomonadota</taxon>
        <taxon>Betaproteobacteria</taxon>
        <taxon>Neisseriales</taxon>
        <taxon>Chitinibacteraceae</taxon>
        <taxon>Andreprevotia</taxon>
    </lineage>
</organism>
<dbReference type="RefSeq" id="WP_139798999.1">
    <property type="nucleotide sequence ID" value="NZ_FWXD01000035.1"/>
</dbReference>
<sequence>MPHYPDLAPYAPDHPNAATLRAVGWLAQGQDYPQGAVPAAFYRKLVELCAAPWQPAVAAGVQQCVLCQVDGPHSGGELYVPHANEGLIYIAPVAIAHYVASHWYLPPPVFVAAVLACPPMRSVAYHRAMLACGGRGLLQPARA</sequence>
<dbReference type="Pfam" id="PF25535">
    <property type="entry name" value="DUF7919"/>
    <property type="match status" value="1"/>
</dbReference>
<feature type="domain" description="DUF7919" evidence="1">
    <location>
        <begin position="3"/>
        <end position="115"/>
    </location>
</feature>
<dbReference type="AlphaFoldDB" id="A0A1W1XZS0"/>
<dbReference type="EMBL" id="FWXD01000035">
    <property type="protein sequence ID" value="SMC29469.1"/>
    <property type="molecule type" value="Genomic_DNA"/>
</dbReference>
<reference evidence="2 3" key="1">
    <citation type="submission" date="2017-04" db="EMBL/GenBank/DDBJ databases">
        <authorList>
            <person name="Afonso C.L."/>
            <person name="Miller P.J."/>
            <person name="Scott M.A."/>
            <person name="Spackman E."/>
            <person name="Goraichik I."/>
            <person name="Dimitrov K.M."/>
            <person name="Suarez D.L."/>
            <person name="Swayne D.E."/>
        </authorList>
    </citation>
    <scope>NUCLEOTIDE SEQUENCE [LARGE SCALE GENOMIC DNA]</scope>
    <source>
        <strain evidence="2 3">DSM 23236</strain>
    </source>
</reference>
<accession>A0A1W1XZS0</accession>
<dbReference type="Proteomes" id="UP000192761">
    <property type="component" value="Unassembled WGS sequence"/>
</dbReference>
<keyword evidence="3" id="KW-1185">Reference proteome</keyword>
<proteinExistence type="predicted"/>
<dbReference type="InterPro" id="IPR057679">
    <property type="entry name" value="DUF7919"/>
</dbReference>
<dbReference type="STRING" id="1121001.SAMN02745857_03857"/>